<reference evidence="2" key="3">
    <citation type="submission" date="2011-05" db="EMBL/GenBank/DDBJ databases">
        <title>Complete sequence of Methylomonas methanica MC09.</title>
        <authorList>
            <consortium name="US DOE Joint Genome Institute"/>
            <person name="Lucas S."/>
            <person name="Han J."/>
            <person name="Lapidus A."/>
            <person name="Cheng J.-F."/>
            <person name="Goodwin L."/>
            <person name="Pitluck S."/>
            <person name="Peters L."/>
            <person name="Mikhailova N."/>
            <person name="Teshima H."/>
            <person name="Han C."/>
            <person name="Tapia R."/>
            <person name="Land M."/>
            <person name="Hauser L."/>
            <person name="Kyrpides N."/>
            <person name="Ivanova N."/>
            <person name="Pagani I."/>
            <person name="Stein L."/>
            <person name="Woyke T."/>
        </authorList>
    </citation>
    <scope>NUCLEOTIDE SEQUENCE [LARGE SCALE GENOMIC DNA]</scope>
    <source>
        <strain evidence="2">MC09</strain>
    </source>
</reference>
<organism evidence="1 2">
    <name type="scientific">Methylomonas methanica (strain DSM 25384 / MC09)</name>
    <dbReference type="NCBI Taxonomy" id="857087"/>
    <lineage>
        <taxon>Bacteria</taxon>
        <taxon>Pseudomonadati</taxon>
        <taxon>Pseudomonadota</taxon>
        <taxon>Gammaproteobacteria</taxon>
        <taxon>Methylococcales</taxon>
        <taxon>Methylococcaceae</taxon>
        <taxon>Methylomonas</taxon>
    </lineage>
</organism>
<dbReference type="AlphaFoldDB" id="G0A4D8"/>
<dbReference type="Proteomes" id="UP000008888">
    <property type="component" value="Chromosome"/>
</dbReference>
<keyword evidence="2" id="KW-1185">Reference proteome</keyword>
<reference evidence="1 2" key="1">
    <citation type="journal article" date="2011" name="J. Bacteriol.">
        <title>Complete Genome Sequence of the Aerobic Marine Methanotroph Methylomonas methanica MC09.</title>
        <authorList>
            <person name="Boden R."/>
            <person name="Cunliffe M."/>
            <person name="Scanlan J."/>
            <person name="Moussard H."/>
            <person name="Kits K.D."/>
            <person name="Klotz M.G."/>
            <person name="Jetten M.S."/>
            <person name="Vuilleumier S."/>
            <person name="Han J."/>
            <person name="Peters L."/>
            <person name="Mikhailova N."/>
            <person name="Teshima H."/>
            <person name="Tapia R."/>
            <person name="Kyrpides N."/>
            <person name="Ivanova N."/>
            <person name="Pagani I."/>
            <person name="Cheng J.F."/>
            <person name="Goodwin L."/>
            <person name="Han C."/>
            <person name="Hauser L."/>
            <person name="Land M.L."/>
            <person name="Lapidus A."/>
            <person name="Lucas S."/>
            <person name="Pitluck S."/>
            <person name="Woyke T."/>
            <person name="Stein L."/>
            <person name="Murrell J.C."/>
        </authorList>
    </citation>
    <scope>NUCLEOTIDE SEQUENCE [LARGE SCALE GENOMIC DNA]</scope>
    <source>
        <strain evidence="1 2">MC09</strain>
    </source>
</reference>
<dbReference type="EMBL" id="CP002738">
    <property type="protein sequence ID" value="AEG00354.1"/>
    <property type="molecule type" value="Genomic_DNA"/>
</dbReference>
<dbReference type="HOGENOM" id="CLU_2700515_0_0_6"/>
<evidence type="ECO:0000313" key="1">
    <source>
        <dbReference type="EMBL" id="AEG00354.1"/>
    </source>
</evidence>
<gene>
    <name evidence="1" type="ordered locus">Metme_1939</name>
</gene>
<evidence type="ECO:0000313" key="2">
    <source>
        <dbReference type="Proteomes" id="UP000008888"/>
    </source>
</evidence>
<reference key="2">
    <citation type="submission" date="2011-05" db="EMBL/GenBank/DDBJ databases">
        <title>Complete genome sequence of the aerobic marine methanotroph Methylomonas methanica MC09.</title>
        <authorList>
            <person name="Boden R."/>
            <person name="Cunliffe M."/>
            <person name="Scanlan J."/>
            <person name="Moussard H."/>
            <person name="Kits K.D."/>
            <person name="Klotz M."/>
            <person name="Jetten M."/>
            <person name="Vuilleumier S."/>
            <person name="Han J."/>
            <person name="Peters L."/>
            <person name="Mikhailova N."/>
            <person name="Teshima H."/>
            <person name="Tapia R."/>
            <person name="Kyrpides N."/>
            <person name="Ivanova N."/>
            <person name="Pagani I."/>
            <person name="Cheng J.-F."/>
            <person name="Goodwin L."/>
            <person name="Han C."/>
            <person name="Hauser L."/>
            <person name="Land M."/>
            <person name="Lapidus A."/>
            <person name="Lucas S."/>
            <person name="Pitluck S."/>
            <person name="Woyke T."/>
            <person name="Stein L.Y."/>
            <person name="Murrell C."/>
        </authorList>
    </citation>
    <scope>NUCLEOTIDE SEQUENCE</scope>
    <source>
        <strain>MC09</strain>
    </source>
</reference>
<name>G0A4D8_METMM</name>
<proteinExistence type="predicted"/>
<accession>G0A4D8</accession>
<sequence>MAVYTKILTPSTCSALAVIEFRYLKAAIRHCVQPTLQRHSDMDLSFPIPVIDKERNMIDQSNVFILKRLSFLD</sequence>
<dbReference type="KEGG" id="mmt:Metme_1939"/>
<protein>
    <submittedName>
        <fullName evidence="1">Uncharacterized protein</fullName>
    </submittedName>
</protein>